<dbReference type="EMBL" id="UINC01123115">
    <property type="protein sequence ID" value="SVC99367.1"/>
    <property type="molecule type" value="Genomic_DNA"/>
</dbReference>
<reference evidence="1" key="1">
    <citation type="submission" date="2018-05" db="EMBL/GenBank/DDBJ databases">
        <authorList>
            <person name="Lanie J.A."/>
            <person name="Ng W.-L."/>
            <person name="Kazmierczak K.M."/>
            <person name="Andrzejewski T.M."/>
            <person name="Davidsen T.M."/>
            <person name="Wayne K.J."/>
            <person name="Tettelin H."/>
            <person name="Glass J.I."/>
            <person name="Rusch D."/>
            <person name="Podicherti R."/>
            <person name="Tsui H.-C.T."/>
            <person name="Winkler M.E."/>
        </authorList>
    </citation>
    <scope>NUCLEOTIDE SEQUENCE</scope>
</reference>
<name>A0A382RQP5_9ZZZZ</name>
<gene>
    <name evidence="1" type="ORF">METZ01_LOCUS352221</name>
</gene>
<organism evidence="1">
    <name type="scientific">marine metagenome</name>
    <dbReference type="NCBI Taxonomy" id="408172"/>
    <lineage>
        <taxon>unclassified sequences</taxon>
        <taxon>metagenomes</taxon>
        <taxon>ecological metagenomes</taxon>
    </lineage>
</organism>
<dbReference type="AlphaFoldDB" id="A0A382RQP5"/>
<feature type="non-terminal residue" evidence="1">
    <location>
        <position position="82"/>
    </location>
</feature>
<protein>
    <submittedName>
        <fullName evidence="1">Uncharacterized protein</fullName>
    </submittedName>
</protein>
<accession>A0A382RQP5</accession>
<sequence length="82" mass="8576">MSENPPSPLTLAVEAVRTASAEKLSRYLRQAPEIVQLDTPEADTLLGLACRLATGNIAIPAVAGTQSQHQVVDIILEAGADP</sequence>
<proteinExistence type="predicted"/>
<evidence type="ECO:0000313" key="1">
    <source>
        <dbReference type="EMBL" id="SVC99367.1"/>
    </source>
</evidence>